<evidence type="ECO:0000313" key="1">
    <source>
        <dbReference type="EMBL" id="NMF60159.1"/>
    </source>
</evidence>
<sequence length="93" mass="10715">MAFPQPAGYYGLQLSEQTEAEISKLSDKALLEVVHDLVSAIRHRTDFVNYVLHYNTCSEIDMLSTEKKVDLLRWLSDRLAFLHTVPVQEVNHE</sequence>
<protein>
    <submittedName>
        <fullName evidence="1">Uncharacterized protein</fullName>
    </submittedName>
</protein>
<dbReference type="Proteomes" id="UP000738376">
    <property type="component" value="Unassembled WGS sequence"/>
</dbReference>
<dbReference type="EMBL" id="JAAVJL010000002">
    <property type="protein sequence ID" value="NMF60159.1"/>
    <property type="molecule type" value="Genomic_DNA"/>
</dbReference>
<dbReference type="RefSeq" id="WP_169365099.1">
    <property type="nucleotide sequence ID" value="NZ_JAAVJL010000002.1"/>
</dbReference>
<accession>A0ABX1LZL8</accession>
<proteinExistence type="predicted"/>
<reference evidence="1 2" key="1">
    <citation type="submission" date="2020-03" db="EMBL/GenBank/DDBJ databases">
        <title>Draft Genome Sequence of 2-Methylisoborneol Producing Pseudanabaena yagii Strain GIHE-NHR1 Isolated from North Han River in South Korea.</title>
        <authorList>
            <person name="Jeong J."/>
        </authorList>
    </citation>
    <scope>NUCLEOTIDE SEQUENCE [LARGE SCALE GENOMIC DNA]</scope>
    <source>
        <strain evidence="1 2">GIHE-NHR1</strain>
    </source>
</reference>
<gene>
    <name evidence="1" type="ORF">HC246_19540</name>
</gene>
<name>A0ABX1LZL8_9CYAN</name>
<comment type="caution">
    <text evidence="1">The sequence shown here is derived from an EMBL/GenBank/DDBJ whole genome shotgun (WGS) entry which is preliminary data.</text>
</comment>
<organism evidence="1 2">
    <name type="scientific">Pseudanabaena yagii GIHE-NHR1</name>
    <dbReference type="NCBI Taxonomy" id="2722753"/>
    <lineage>
        <taxon>Bacteria</taxon>
        <taxon>Bacillati</taxon>
        <taxon>Cyanobacteriota</taxon>
        <taxon>Cyanophyceae</taxon>
        <taxon>Pseudanabaenales</taxon>
        <taxon>Pseudanabaenaceae</taxon>
        <taxon>Pseudanabaena</taxon>
        <taxon>Pseudanabaena yagii</taxon>
    </lineage>
</organism>
<keyword evidence="2" id="KW-1185">Reference proteome</keyword>
<evidence type="ECO:0000313" key="2">
    <source>
        <dbReference type="Proteomes" id="UP000738376"/>
    </source>
</evidence>